<dbReference type="AlphaFoldDB" id="A0AB39QJB5"/>
<proteinExistence type="predicted"/>
<dbReference type="EMBL" id="CP163441">
    <property type="protein sequence ID" value="XDQ41074.1"/>
    <property type="molecule type" value="Genomic_DNA"/>
</dbReference>
<feature type="region of interest" description="Disordered" evidence="1">
    <location>
        <begin position="60"/>
        <end position="108"/>
    </location>
</feature>
<gene>
    <name evidence="2" type="ORF">AB5J52_01645</name>
</gene>
<reference evidence="2" key="1">
    <citation type="submission" date="2024-07" db="EMBL/GenBank/DDBJ databases">
        <authorList>
            <person name="Yu S.T."/>
        </authorList>
    </citation>
    <scope>NUCLEOTIDE SEQUENCE</scope>
    <source>
        <strain evidence="2">R39</strain>
    </source>
</reference>
<protein>
    <submittedName>
        <fullName evidence="2">Uncharacterized protein</fullName>
    </submittedName>
</protein>
<feature type="compositionally biased region" description="Polar residues" evidence="1">
    <location>
        <begin position="98"/>
        <end position="108"/>
    </location>
</feature>
<name>A0AB39QJB5_9ACTN</name>
<evidence type="ECO:0000256" key="1">
    <source>
        <dbReference type="SAM" id="MobiDB-lite"/>
    </source>
</evidence>
<accession>A0AB39QJB5</accession>
<feature type="compositionally biased region" description="Basic and acidic residues" evidence="1">
    <location>
        <begin position="66"/>
        <end position="80"/>
    </location>
</feature>
<dbReference type="RefSeq" id="WP_369220805.1">
    <property type="nucleotide sequence ID" value="NZ_CP163441.1"/>
</dbReference>
<organism evidence="2">
    <name type="scientific">Streptomyces sp. R39</name>
    <dbReference type="NCBI Taxonomy" id="3238631"/>
    <lineage>
        <taxon>Bacteria</taxon>
        <taxon>Bacillati</taxon>
        <taxon>Actinomycetota</taxon>
        <taxon>Actinomycetes</taxon>
        <taxon>Kitasatosporales</taxon>
        <taxon>Streptomycetaceae</taxon>
        <taxon>Streptomyces</taxon>
    </lineage>
</organism>
<evidence type="ECO:0000313" key="2">
    <source>
        <dbReference type="EMBL" id="XDQ41074.1"/>
    </source>
</evidence>
<sequence length="108" mass="11820">MARFISLPTSGPSTAVKPLTAMRRMPMSSVETWWTSSTYSLSVKTRPTWANRVTAMTSAAPENAEDVNRQQRRGRQDEASVIHCRPSVEASSACRMTGSATETPTTGR</sequence>